<proteinExistence type="predicted"/>
<accession>A0ACC1IWF8</accession>
<protein>
    <submittedName>
        <fullName evidence="1">Cyclin-like protein interacting with PHO85</fullName>
    </submittedName>
</protein>
<organism evidence="1 2">
    <name type="scientific">Kickxella alabastrina</name>
    <dbReference type="NCBI Taxonomy" id="61397"/>
    <lineage>
        <taxon>Eukaryota</taxon>
        <taxon>Fungi</taxon>
        <taxon>Fungi incertae sedis</taxon>
        <taxon>Zoopagomycota</taxon>
        <taxon>Kickxellomycotina</taxon>
        <taxon>Kickxellomycetes</taxon>
        <taxon>Kickxellales</taxon>
        <taxon>Kickxellaceae</taxon>
        <taxon>Kickxella</taxon>
    </lineage>
</organism>
<evidence type="ECO:0000313" key="1">
    <source>
        <dbReference type="EMBL" id="KAJ1902106.1"/>
    </source>
</evidence>
<keyword evidence="2" id="KW-1185">Reference proteome</keyword>
<evidence type="ECO:0000313" key="2">
    <source>
        <dbReference type="Proteomes" id="UP001150581"/>
    </source>
</evidence>
<comment type="caution">
    <text evidence="1">The sequence shown here is derived from an EMBL/GenBank/DDBJ whole genome shotgun (WGS) entry which is preliminary data.</text>
</comment>
<name>A0ACC1IWF8_9FUNG</name>
<dbReference type="EMBL" id="JANBPG010000006">
    <property type="protein sequence ID" value="KAJ1902106.1"/>
    <property type="molecule type" value="Genomic_DNA"/>
</dbReference>
<gene>
    <name evidence="1" type="primary">PCL7_1</name>
    <name evidence="1" type="ORF">LPJ66_000281</name>
</gene>
<dbReference type="Proteomes" id="UP001150581">
    <property type="component" value="Unassembled WGS sequence"/>
</dbReference>
<reference evidence="1" key="1">
    <citation type="submission" date="2022-07" db="EMBL/GenBank/DDBJ databases">
        <title>Phylogenomic reconstructions and comparative analyses of Kickxellomycotina fungi.</title>
        <authorList>
            <person name="Reynolds N.K."/>
            <person name="Stajich J.E."/>
            <person name="Barry K."/>
            <person name="Grigoriev I.V."/>
            <person name="Crous P."/>
            <person name="Smith M.E."/>
        </authorList>
    </citation>
    <scope>NUCLEOTIDE SEQUENCE</scope>
    <source>
        <strain evidence="1">Benny 63K</strain>
    </source>
</reference>
<sequence length="302" mass="33095">MSDVTPFHCRAIPRIPVHAYLTRVQEFLCLGNDCLLATLVCVDRISRAQMLRPALAVSPMNIHRLLISAIVVAHKFNSDVFFNNARYAKVGGLPLAEMNQLELEFLFLIKFELKVDDSELELIGEWLMTESQIQYQAVHDTICVLDAYYESKAAISPNISNYHLQYPTPSMDPAAGAPVPPMQLNAHEGYPIPQASCKRQESTMSSEGTSMSNYQDLITPSSLGTIVTTPACHDVCDEQGGSWRESMAMPVSPENDVVSSSLGGMTRGEMMQTGDLFIGNAPVLASSAVALGTRPLRRGNND</sequence>